<sequence>MSDTTQVLTFTLGDEEYCVPIEYVAEIVGGDTVRSVPNTEPHVEGVTDLRGETTTIVDPSTLLEVDTGQLLTDGGEATERIIVLDADALGTESPVGWLVEEVRAVNEVASDALDTGSVTESPFLRGFLKDDADDNFTLWLDPHELTA</sequence>
<feature type="domain" description="CheW-like" evidence="1">
    <location>
        <begin position="4"/>
        <end position="147"/>
    </location>
</feature>
<dbReference type="GO" id="GO:0005829">
    <property type="term" value="C:cytosol"/>
    <property type="evidence" value="ECO:0007669"/>
    <property type="project" value="TreeGrafter"/>
</dbReference>
<dbReference type="InterPro" id="IPR039315">
    <property type="entry name" value="CheW"/>
</dbReference>
<dbReference type="SMART" id="SM00260">
    <property type="entry name" value="CheW"/>
    <property type="match status" value="1"/>
</dbReference>
<name>A0A3A6PLE6_9EURY</name>
<dbReference type="Pfam" id="PF01584">
    <property type="entry name" value="CheW"/>
    <property type="match status" value="1"/>
</dbReference>
<keyword evidence="3" id="KW-1185">Reference proteome</keyword>
<evidence type="ECO:0000313" key="2">
    <source>
        <dbReference type="EMBL" id="RJX42269.1"/>
    </source>
</evidence>
<comment type="caution">
    <text evidence="2">The sequence shown here is derived from an EMBL/GenBank/DDBJ whole genome shotgun (WGS) entry which is preliminary data.</text>
</comment>
<accession>A0A3A6PLE6</accession>
<dbReference type="GO" id="GO:0007165">
    <property type="term" value="P:signal transduction"/>
    <property type="evidence" value="ECO:0007669"/>
    <property type="project" value="InterPro"/>
</dbReference>
<gene>
    <name evidence="2" type="ORF">DM826_11530</name>
</gene>
<dbReference type="SUPFAM" id="SSF50341">
    <property type="entry name" value="CheW-like"/>
    <property type="match status" value="1"/>
</dbReference>
<dbReference type="PANTHER" id="PTHR22617:SF23">
    <property type="entry name" value="CHEMOTAXIS PROTEIN CHEW"/>
    <property type="match status" value="1"/>
</dbReference>
<dbReference type="Proteomes" id="UP000276588">
    <property type="component" value="Unassembled WGS sequence"/>
</dbReference>
<dbReference type="PANTHER" id="PTHR22617">
    <property type="entry name" value="CHEMOTAXIS SENSOR HISTIDINE KINASE-RELATED"/>
    <property type="match status" value="1"/>
</dbReference>
<organism evidence="2 3">
    <name type="scientific">Halonotius aquaticus</name>
    <dbReference type="NCBI Taxonomy" id="2216978"/>
    <lineage>
        <taxon>Archaea</taxon>
        <taxon>Methanobacteriati</taxon>
        <taxon>Methanobacteriota</taxon>
        <taxon>Stenosarchaea group</taxon>
        <taxon>Halobacteria</taxon>
        <taxon>Halobacteriales</taxon>
        <taxon>Haloferacaceae</taxon>
        <taxon>Halonotius</taxon>
    </lineage>
</organism>
<evidence type="ECO:0000259" key="1">
    <source>
        <dbReference type="PROSITE" id="PS50851"/>
    </source>
</evidence>
<dbReference type="EMBL" id="QKNY01000018">
    <property type="protein sequence ID" value="RJX42269.1"/>
    <property type="molecule type" value="Genomic_DNA"/>
</dbReference>
<dbReference type="OrthoDB" id="115049at2157"/>
<dbReference type="Gene3D" id="2.40.50.180">
    <property type="entry name" value="CheA-289, Domain 4"/>
    <property type="match status" value="1"/>
</dbReference>
<dbReference type="GO" id="GO:0006935">
    <property type="term" value="P:chemotaxis"/>
    <property type="evidence" value="ECO:0007669"/>
    <property type="project" value="InterPro"/>
</dbReference>
<evidence type="ECO:0000313" key="3">
    <source>
        <dbReference type="Proteomes" id="UP000276588"/>
    </source>
</evidence>
<dbReference type="InterPro" id="IPR002545">
    <property type="entry name" value="CheW-lke_dom"/>
</dbReference>
<dbReference type="InterPro" id="IPR036061">
    <property type="entry name" value="CheW-like_dom_sf"/>
</dbReference>
<proteinExistence type="predicted"/>
<dbReference type="Gene3D" id="2.30.30.40">
    <property type="entry name" value="SH3 Domains"/>
    <property type="match status" value="1"/>
</dbReference>
<dbReference type="PROSITE" id="PS50851">
    <property type="entry name" value="CHEW"/>
    <property type="match status" value="1"/>
</dbReference>
<reference evidence="2 3" key="1">
    <citation type="submission" date="2018-06" db="EMBL/GenBank/DDBJ databases">
        <title>Halonotius sp. F13-13 a new haloarchaeeon isolated from a solar saltern from Isla Cristina, Huelva, Spain.</title>
        <authorList>
            <person name="Duran-Viseras A."/>
            <person name="Sanchez-Porro C."/>
            <person name="Ventosa A."/>
        </authorList>
    </citation>
    <scope>NUCLEOTIDE SEQUENCE [LARGE SCALE GENOMIC DNA]</scope>
    <source>
        <strain evidence="2 3">F13-13</strain>
    </source>
</reference>
<dbReference type="AlphaFoldDB" id="A0A3A6PLE6"/>
<dbReference type="RefSeq" id="WP_120103577.1">
    <property type="nucleotide sequence ID" value="NZ_QKNY01000018.1"/>
</dbReference>
<protein>
    <submittedName>
        <fullName evidence="2">Chemotaxis protein CheW</fullName>
    </submittedName>
</protein>